<reference evidence="5 6" key="1">
    <citation type="submission" date="2016-04" db="EMBL/GenBank/DDBJ databases">
        <title>A degradative enzymes factory behind the ericoid mycorrhizal symbiosis.</title>
        <authorList>
            <consortium name="DOE Joint Genome Institute"/>
            <person name="Martino E."/>
            <person name="Morin E."/>
            <person name="Grelet G."/>
            <person name="Kuo A."/>
            <person name="Kohler A."/>
            <person name="Daghino S."/>
            <person name="Barry K."/>
            <person name="Choi C."/>
            <person name="Cichocki N."/>
            <person name="Clum A."/>
            <person name="Copeland A."/>
            <person name="Hainaut M."/>
            <person name="Haridas S."/>
            <person name="Labutti K."/>
            <person name="Lindquist E."/>
            <person name="Lipzen A."/>
            <person name="Khouja H.-R."/>
            <person name="Murat C."/>
            <person name="Ohm R."/>
            <person name="Olson A."/>
            <person name="Spatafora J."/>
            <person name="Veneault-Fourrey C."/>
            <person name="Henrissat B."/>
            <person name="Grigoriev I."/>
            <person name="Martin F."/>
            <person name="Perotto S."/>
        </authorList>
    </citation>
    <scope>NUCLEOTIDE SEQUENCE [LARGE SCALE GENOMIC DNA]</scope>
    <source>
        <strain evidence="5 6">E</strain>
    </source>
</reference>
<evidence type="ECO:0000259" key="4">
    <source>
        <dbReference type="Pfam" id="PF01494"/>
    </source>
</evidence>
<dbReference type="InParanoid" id="A0A2J6T6D2"/>
<dbReference type="InterPro" id="IPR050641">
    <property type="entry name" value="RIFMO-like"/>
</dbReference>
<evidence type="ECO:0000256" key="2">
    <source>
        <dbReference type="ARBA" id="ARBA00022827"/>
    </source>
</evidence>
<keyword evidence="6" id="KW-1185">Reference proteome</keyword>
<sequence length="631" mass="70641">MAQRKEHPRTPILIVGGGPVGSLLALSLSHFHQASTLVEASTTTTRWPKMEQINGRTMEVLRILGLADKLRSVDGVPKADAPWTVLHHTGLGDPVPEFARVDPHLSLKEEKKLDQQHNDGTRTSEHHQRCVLDIFESFLKTEVLRNENVTSHYGMKYLSHIENENGVSTICIDKEGNEHEFTSNYLVGCDGAGSRVRRNTGIKLKGGPINIGAYLVHFRSEELLELEKKTYGRFWHLNTHGIGCLVDQDESGTFTIHNFGPHVLQEDVTKYDPEELIYRILGGAFGKPFKIKIDEILVHSAYRPNFAVVKSFISEKGRVVLAGDSAHRQPPHGALGFNSGAHEQLDLAWKLSALVQGYGGLHLLDAYALERKYIVLQNLIHATELARTFTDYTVQYLTTGPQILDPANAERQRLADLVRGISIERAADGVEFDRRLTHSRAIVRDIDGSQSPLWDVDKYQPSSAPGSRVPHLWLKTKIGETSTIDLISHGLTLVCFEPFYQSTSEQAKAVFLSVAAKRNIPLHVVVLKDESRVRSVWEDRDLVLVRPDAYSLWRSQNQSQQPITSEDYIQEIFDVALGVKEAEKRKTIPTEPTEEDLMVEFAEKMKVVGAEDTEGGMGEVKFVAGFQVEVE</sequence>
<dbReference type="InterPro" id="IPR002938">
    <property type="entry name" value="FAD-bd"/>
</dbReference>
<dbReference type="PANTHER" id="PTHR43004:SF21">
    <property type="entry name" value="FAD-BINDING DOMAIN-CONTAINING PROTEIN-RELATED"/>
    <property type="match status" value="1"/>
</dbReference>
<name>A0A2J6T6D2_9HELO</name>
<dbReference type="PRINTS" id="PR00420">
    <property type="entry name" value="RNGMNOXGNASE"/>
</dbReference>
<keyword evidence="3" id="KW-0560">Oxidoreductase</keyword>
<dbReference type="AlphaFoldDB" id="A0A2J6T6D2"/>
<dbReference type="Gene3D" id="3.40.30.120">
    <property type="match status" value="1"/>
</dbReference>
<dbReference type="Pfam" id="PF21274">
    <property type="entry name" value="Rng_hyd_C"/>
    <property type="match status" value="1"/>
</dbReference>
<dbReference type="Proteomes" id="UP000235371">
    <property type="component" value="Unassembled WGS sequence"/>
</dbReference>
<evidence type="ECO:0000313" key="6">
    <source>
        <dbReference type="Proteomes" id="UP000235371"/>
    </source>
</evidence>
<evidence type="ECO:0000256" key="3">
    <source>
        <dbReference type="ARBA" id="ARBA00023002"/>
    </source>
</evidence>
<dbReference type="Gene3D" id="3.30.9.10">
    <property type="entry name" value="D-Amino Acid Oxidase, subunit A, domain 2"/>
    <property type="match status" value="1"/>
</dbReference>
<evidence type="ECO:0000256" key="1">
    <source>
        <dbReference type="ARBA" id="ARBA00022630"/>
    </source>
</evidence>
<dbReference type="GO" id="GO:0071949">
    <property type="term" value="F:FAD binding"/>
    <property type="evidence" value="ECO:0007669"/>
    <property type="project" value="InterPro"/>
</dbReference>
<dbReference type="GeneID" id="36580710"/>
<feature type="domain" description="FAD-binding" evidence="4">
    <location>
        <begin position="9"/>
        <end position="377"/>
    </location>
</feature>
<dbReference type="STRING" id="1095630.A0A2J6T6D2"/>
<dbReference type="SUPFAM" id="SSF51905">
    <property type="entry name" value="FAD/NAD(P)-binding domain"/>
    <property type="match status" value="1"/>
</dbReference>
<dbReference type="OrthoDB" id="2096480at2759"/>
<dbReference type="GO" id="GO:0016709">
    <property type="term" value="F:oxidoreductase activity, acting on paired donors, with incorporation or reduction of molecular oxygen, NAD(P)H as one donor, and incorporation of one atom of oxygen"/>
    <property type="evidence" value="ECO:0007669"/>
    <property type="project" value="UniProtKB-ARBA"/>
</dbReference>
<dbReference type="InterPro" id="IPR036188">
    <property type="entry name" value="FAD/NAD-bd_sf"/>
</dbReference>
<gene>
    <name evidence="5" type="ORF">K444DRAFT_413418</name>
</gene>
<dbReference type="Gene3D" id="3.50.50.60">
    <property type="entry name" value="FAD/NAD(P)-binding domain"/>
    <property type="match status" value="1"/>
</dbReference>
<keyword evidence="1" id="KW-0285">Flavoprotein</keyword>
<dbReference type="Pfam" id="PF01494">
    <property type="entry name" value="FAD_binding_3"/>
    <property type="match status" value="1"/>
</dbReference>
<accession>A0A2J6T6D2</accession>
<dbReference type="EMBL" id="KZ613817">
    <property type="protein sequence ID" value="PMD58585.1"/>
    <property type="molecule type" value="Genomic_DNA"/>
</dbReference>
<dbReference type="RefSeq" id="XP_024735489.1">
    <property type="nucleotide sequence ID" value="XM_024872630.1"/>
</dbReference>
<protein>
    <submittedName>
        <fullName evidence="5">FAD/NAD(P)-binding domain-containing protein</fullName>
    </submittedName>
</protein>
<organism evidence="5 6">
    <name type="scientific">Hyaloscypha bicolor E</name>
    <dbReference type="NCBI Taxonomy" id="1095630"/>
    <lineage>
        <taxon>Eukaryota</taxon>
        <taxon>Fungi</taxon>
        <taxon>Dikarya</taxon>
        <taxon>Ascomycota</taxon>
        <taxon>Pezizomycotina</taxon>
        <taxon>Leotiomycetes</taxon>
        <taxon>Helotiales</taxon>
        <taxon>Hyaloscyphaceae</taxon>
        <taxon>Hyaloscypha</taxon>
        <taxon>Hyaloscypha bicolor</taxon>
    </lineage>
</organism>
<dbReference type="PANTHER" id="PTHR43004">
    <property type="entry name" value="TRK SYSTEM POTASSIUM UPTAKE PROTEIN"/>
    <property type="match status" value="1"/>
</dbReference>
<proteinExistence type="predicted"/>
<keyword evidence="2" id="KW-0274">FAD</keyword>
<evidence type="ECO:0000313" key="5">
    <source>
        <dbReference type="EMBL" id="PMD58585.1"/>
    </source>
</evidence>